<reference evidence="1 2" key="1">
    <citation type="submission" date="2020-06" db="EMBL/GenBank/DDBJ databases">
        <authorList>
            <person name="Li R."/>
            <person name="Bekaert M."/>
        </authorList>
    </citation>
    <scope>NUCLEOTIDE SEQUENCE [LARGE SCALE GENOMIC DNA]</scope>
    <source>
        <strain evidence="2">wild</strain>
    </source>
</reference>
<dbReference type="EMBL" id="CACVKT020006109">
    <property type="protein sequence ID" value="CAC5399856.1"/>
    <property type="molecule type" value="Genomic_DNA"/>
</dbReference>
<sequence length="674" mass="78110">MKEITTNKSPGKIHELIVKAVQEGKYKQKILPIDIWDLGGQKDYYMTHQLFITSRGIFVLMFNGSVGLHQHMPGLNFLPGHFGKPTVAGTVITPTKSYQDSFIFVIGFEMAVSNFYLLHWVNSILTYCKRTDDGFPKIIFVATHKDERWFQWTQEARRKHLENELQLLFETHGGLKHLEFKPLIFVDATNPYDSEIASLRKRIMQRATEHPRWGEAMPKRWIPLELQSAKNSSEGTNIISYDQLLVLNTNNESMILSERQLAAFLKVQHSLGKLLYFDVENLRDFIFLSPVYLIEVLRSIVTEKQFLPKGEMYSKILKNLQETGMIERNDIYYLWQQDNFKHILSYKEYMIQILVHLDVLIAPKTSFENLNCSIQDISHFLVPCRITKENDTMFLKRFRQSNNSIVIAYTFIEKTKEDIIPTLASSLQESLTATIVGISTFYSKLSEDVPSKNEKSAIPFNIEFGVFCESDMCFFNHNEMSLSTGEPIWICKKHKQRHKIKNLSAWFSEKETHEFEPNIDVCKSFCKGLGRLKMERYPLPHHVRRLAAQLSIDECREIATMLGSTPQEWDDLVYEFQRQPANDLKLMALWSCIMKSGNFSFGSLQNILEKKGRSAHLLCELFRDVKIDVSDMSEDTLNKIPSVDALHELSNHIGNINMQLAIELEVDLSYIQQI</sequence>
<dbReference type="Proteomes" id="UP000507470">
    <property type="component" value="Unassembled WGS sequence"/>
</dbReference>
<evidence type="ECO:0000313" key="2">
    <source>
        <dbReference type="Proteomes" id="UP000507470"/>
    </source>
</evidence>
<accession>A0A6J8CWE7</accession>
<dbReference type="Gene3D" id="1.10.10.10">
    <property type="entry name" value="Winged helix-like DNA-binding domain superfamily/Winged helix DNA-binding domain"/>
    <property type="match status" value="1"/>
</dbReference>
<name>A0A6J8CWE7_MYTCO</name>
<dbReference type="InterPro" id="IPR036388">
    <property type="entry name" value="WH-like_DNA-bd_sf"/>
</dbReference>
<dbReference type="OrthoDB" id="5962960at2759"/>
<gene>
    <name evidence="1" type="ORF">MCOR_34088</name>
</gene>
<organism evidence="1 2">
    <name type="scientific">Mytilus coruscus</name>
    <name type="common">Sea mussel</name>
    <dbReference type="NCBI Taxonomy" id="42192"/>
    <lineage>
        <taxon>Eukaryota</taxon>
        <taxon>Metazoa</taxon>
        <taxon>Spiralia</taxon>
        <taxon>Lophotrochozoa</taxon>
        <taxon>Mollusca</taxon>
        <taxon>Bivalvia</taxon>
        <taxon>Autobranchia</taxon>
        <taxon>Pteriomorphia</taxon>
        <taxon>Mytilida</taxon>
        <taxon>Mytiloidea</taxon>
        <taxon>Mytilidae</taxon>
        <taxon>Mytilinae</taxon>
        <taxon>Mytilus</taxon>
    </lineage>
</organism>
<evidence type="ECO:0000313" key="1">
    <source>
        <dbReference type="EMBL" id="CAC5399856.1"/>
    </source>
</evidence>
<proteinExistence type="predicted"/>
<protein>
    <submittedName>
        <fullName evidence="1">Uncharacterized protein</fullName>
    </submittedName>
</protein>
<dbReference type="AlphaFoldDB" id="A0A6J8CWE7"/>
<keyword evidence="2" id="KW-1185">Reference proteome</keyword>
<dbReference type="Gene3D" id="3.30.70.1390">
    <property type="entry name" value="ROC domain from the Parkinson's disease-associated leucine-rich repeat kinase 2"/>
    <property type="match status" value="1"/>
</dbReference>